<dbReference type="InterPro" id="IPR050809">
    <property type="entry name" value="UgpAE/MalFG_permease"/>
</dbReference>
<comment type="caution">
    <text evidence="10">The sequence shown here is derived from an EMBL/GenBank/DDBJ whole genome shotgun (WGS) entry which is preliminary data.</text>
</comment>
<evidence type="ECO:0000256" key="3">
    <source>
        <dbReference type="ARBA" id="ARBA00022475"/>
    </source>
</evidence>
<protein>
    <submittedName>
        <fullName evidence="10">Sugar ABC transporter permease</fullName>
    </submittedName>
</protein>
<dbReference type="PROSITE" id="PS50928">
    <property type="entry name" value="ABC_TM1"/>
    <property type="match status" value="1"/>
</dbReference>
<reference evidence="10 11" key="1">
    <citation type="journal article" date="2021" name="ISME Commun">
        <title>Automated analysis of genomic sequences facilitates high-throughput and comprehensive description of bacteria.</title>
        <authorList>
            <person name="Hitch T.C.A."/>
        </authorList>
    </citation>
    <scope>NUCLEOTIDE SEQUENCE [LARGE SCALE GENOMIC DNA]</scope>
    <source>
        <strain evidence="10 11">Sanger_18</strain>
    </source>
</reference>
<evidence type="ECO:0000313" key="10">
    <source>
        <dbReference type="EMBL" id="MCU6745040.1"/>
    </source>
</evidence>
<feature type="transmembrane region" description="Helical" evidence="7">
    <location>
        <begin position="277"/>
        <end position="299"/>
    </location>
</feature>
<feature type="transmembrane region" description="Helical" evidence="7">
    <location>
        <begin position="171"/>
        <end position="193"/>
    </location>
</feature>
<dbReference type="InterPro" id="IPR035906">
    <property type="entry name" value="MetI-like_sf"/>
</dbReference>
<organism evidence="10 11">
    <name type="scientific">Suilimivivens aceti</name>
    <dbReference type="NCBI Taxonomy" id="2981774"/>
    <lineage>
        <taxon>Bacteria</taxon>
        <taxon>Bacillati</taxon>
        <taxon>Bacillota</taxon>
        <taxon>Clostridia</taxon>
        <taxon>Lachnospirales</taxon>
        <taxon>Lachnospiraceae</taxon>
        <taxon>Suilimivivens</taxon>
    </lineage>
</organism>
<proteinExistence type="inferred from homology"/>
<evidence type="ECO:0000256" key="1">
    <source>
        <dbReference type="ARBA" id="ARBA00004651"/>
    </source>
</evidence>
<evidence type="ECO:0000256" key="2">
    <source>
        <dbReference type="ARBA" id="ARBA00022448"/>
    </source>
</evidence>
<dbReference type="SUPFAM" id="SSF160964">
    <property type="entry name" value="MalF N-terminal region-like"/>
    <property type="match status" value="1"/>
</dbReference>
<keyword evidence="4 7" id="KW-0812">Transmembrane</keyword>
<dbReference type="Proteomes" id="UP001652432">
    <property type="component" value="Unassembled WGS sequence"/>
</dbReference>
<evidence type="ECO:0000313" key="11">
    <source>
        <dbReference type="Proteomes" id="UP001652432"/>
    </source>
</evidence>
<evidence type="ECO:0000256" key="8">
    <source>
        <dbReference type="SAM" id="Coils"/>
    </source>
</evidence>
<evidence type="ECO:0000256" key="5">
    <source>
        <dbReference type="ARBA" id="ARBA00022989"/>
    </source>
</evidence>
<keyword evidence="5 7" id="KW-1133">Transmembrane helix</keyword>
<comment type="similarity">
    <text evidence="7">Belongs to the binding-protein-dependent transport system permease family.</text>
</comment>
<gene>
    <name evidence="10" type="ORF">OCV77_11125</name>
</gene>
<dbReference type="CDD" id="cd06261">
    <property type="entry name" value="TM_PBP2"/>
    <property type="match status" value="1"/>
</dbReference>
<keyword evidence="8" id="KW-0175">Coiled coil</keyword>
<dbReference type="InterPro" id="IPR000515">
    <property type="entry name" value="MetI-like"/>
</dbReference>
<sequence>MRKVKNKKLSYARYGYYFSIPFAVAFLLFTLYPIVYTVIIGFTDLKGLGMTSFHFLKDDPFRNFKTVLANPSFKQALSNTVVMWVLNFIPQILLALLLTAWFTDKRSKIVGQGFFKVIFYMPNIITAATIAILFNALFGYPMGPVNDILVSLKIVDKPVNLLINKTVARGIVIFIQTWMWYGYTMITLISGVLGISPEIFESAEVDGANRTQTFLYVTLPNIKTILLFTLVTSLIGGLNMFDIPKLFLLGGPDNATLTTNVFIYNQAFSGSYMYNRAAAASMIMLVIIAILSGILFMILDDKEEAELRRQNRQMEKKFKRRQKELARIEKAQADAGTGKGVDADAEK</sequence>
<evidence type="ECO:0000256" key="4">
    <source>
        <dbReference type="ARBA" id="ARBA00022692"/>
    </source>
</evidence>
<keyword evidence="2 7" id="KW-0813">Transport</keyword>
<feature type="transmembrane region" description="Helical" evidence="7">
    <location>
        <begin position="20"/>
        <end position="42"/>
    </location>
</feature>
<feature type="transmembrane region" description="Helical" evidence="7">
    <location>
        <begin position="214"/>
        <end position="238"/>
    </location>
</feature>
<dbReference type="SUPFAM" id="SSF161098">
    <property type="entry name" value="MetI-like"/>
    <property type="match status" value="1"/>
</dbReference>
<evidence type="ECO:0000256" key="6">
    <source>
        <dbReference type="ARBA" id="ARBA00023136"/>
    </source>
</evidence>
<evidence type="ECO:0000259" key="9">
    <source>
        <dbReference type="PROSITE" id="PS50928"/>
    </source>
</evidence>
<name>A0ABT2T4B6_9FIRM</name>
<dbReference type="RefSeq" id="WP_262575149.1">
    <property type="nucleotide sequence ID" value="NZ_JAOQKJ010000008.1"/>
</dbReference>
<feature type="domain" description="ABC transmembrane type-1" evidence="9">
    <location>
        <begin position="77"/>
        <end position="295"/>
    </location>
</feature>
<feature type="transmembrane region" description="Helical" evidence="7">
    <location>
        <begin position="81"/>
        <end position="102"/>
    </location>
</feature>
<feature type="transmembrane region" description="Helical" evidence="7">
    <location>
        <begin position="114"/>
        <end position="138"/>
    </location>
</feature>
<feature type="coiled-coil region" evidence="8">
    <location>
        <begin position="304"/>
        <end position="331"/>
    </location>
</feature>
<dbReference type="Gene3D" id="1.10.3720.10">
    <property type="entry name" value="MetI-like"/>
    <property type="match status" value="1"/>
</dbReference>
<dbReference type="PANTHER" id="PTHR43227:SF7">
    <property type="entry name" value="ARABINOOLIGOSACCHARIDES TRANSPORT SYSTEM PERMEASE PROTEIN ARAP"/>
    <property type="match status" value="1"/>
</dbReference>
<dbReference type="PANTHER" id="PTHR43227">
    <property type="entry name" value="BLL4140 PROTEIN"/>
    <property type="match status" value="1"/>
</dbReference>
<accession>A0ABT2T4B6</accession>
<comment type="subcellular location">
    <subcellularLocation>
        <location evidence="1 7">Cell membrane</location>
        <topology evidence="1 7">Multi-pass membrane protein</topology>
    </subcellularLocation>
</comment>
<dbReference type="EMBL" id="JAOQKJ010000008">
    <property type="protein sequence ID" value="MCU6745040.1"/>
    <property type="molecule type" value="Genomic_DNA"/>
</dbReference>
<evidence type="ECO:0000256" key="7">
    <source>
        <dbReference type="RuleBase" id="RU363032"/>
    </source>
</evidence>
<dbReference type="Pfam" id="PF00528">
    <property type="entry name" value="BPD_transp_1"/>
    <property type="match status" value="1"/>
</dbReference>
<keyword evidence="3" id="KW-1003">Cell membrane</keyword>
<keyword evidence="11" id="KW-1185">Reference proteome</keyword>
<keyword evidence="6 7" id="KW-0472">Membrane</keyword>